<feature type="compositionally biased region" description="Low complexity" evidence="4">
    <location>
        <begin position="47"/>
        <end position="57"/>
    </location>
</feature>
<dbReference type="GO" id="GO:0009313">
    <property type="term" value="P:oligosaccharide catabolic process"/>
    <property type="evidence" value="ECO:0007669"/>
    <property type="project" value="TreeGrafter"/>
</dbReference>
<dbReference type="GO" id="GO:0006689">
    <property type="term" value="P:ganglioside catabolic process"/>
    <property type="evidence" value="ECO:0007669"/>
    <property type="project" value="TreeGrafter"/>
</dbReference>
<feature type="domain" description="Sialidase" evidence="6">
    <location>
        <begin position="93"/>
        <end position="405"/>
    </location>
</feature>
<dbReference type="GO" id="GO:0005737">
    <property type="term" value="C:cytoplasm"/>
    <property type="evidence" value="ECO:0007669"/>
    <property type="project" value="TreeGrafter"/>
</dbReference>
<comment type="catalytic activity">
    <reaction evidence="1">
        <text>Hydrolysis of alpha-(2-&gt;3)-, alpha-(2-&gt;6)-, alpha-(2-&gt;8)- glycosidic linkages of terminal sialic acid residues in oligosaccharides, glycoproteins, glycolipids, colominic acid and synthetic substrates.</text>
        <dbReference type="EC" id="3.2.1.18"/>
    </reaction>
</comment>
<evidence type="ECO:0000256" key="5">
    <source>
        <dbReference type="SAM" id="SignalP"/>
    </source>
</evidence>
<dbReference type="PANTHER" id="PTHR10628">
    <property type="entry name" value="SIALIDASE"/>
    <property type="match status" value="1"/>
</dbReference>
<sequence length="434" mass="44998">MTLLRRAVLATAVLLTPYAAARPASAAGRRPPGTAPDTPAPDPSAPSPSAADSSAPDPSAPDTPAPDTSVPYVSGRNGYAAFRIPAVVRTPRGTLLAFAEGRRDGPGDTGDIDLVVRRSTDGGGTWGPPTVVAAGNGDTRGNPAPVVDPRTGAVVLVSCSNGGTVTEAQIMRGEVPPGQGRRVWVQHSHDDGRHFGAPREITASVKPASWRWYATGPGHAVALTRGPYAGRLVVPADHSTSPPPGSPDTGRESRYYAGHCLVSDDGGRTWDLGFTDDHPDDPAGTVHVNETTAAQLPDGRLYFNARDQGGTVPGNRVDAHSGDGGRTLTRPYAAQPTLADVPVVQGSVLQLDGDAGAPLLFSAPSRPTVREALAVWRSTDGGATFTRALTLSDRPAAYSDLVQVDARTAGVLYETGGTGPYETIAFRRLPLAEL</sequence>
<evidence type="ECO:0000259" key="6">
    <source>
        <dbReference type="Pfam" id="PF13088"/>
    </source>
</evidence>
<dbReference type="SUPFAM" id="SSF50939">
    <property type="entry name" value="Sialidases"/>
    <property type="match status" value="1"/>
</dbReference>
<dbReference type="EC" id="3.2.1.18" evidence="3"/>
<dbReference type="InterPro" id="IPR011040">
    <property type="entry name" value="Sialidase"/>
</dbReference>
<keyword evidence="8" id="KW-1185">Reference proteome</keyword>
<dbReference type="GeneID" id="91429420"/>
<comment type="caution">
    <text evidence="7">The sequence shown here is derived from an EMBL/GenBank/DDBJ whole genome shotgun (WGS) entry which is preliminary data.</text>
</comment>
<reference evidence="7 8" key="1">
    <citation type="submission" date="2015-10" db="EMBL/GenBank/DDBJ databases">
        <title>Draft genome sequence of Streptomyces longwoodensis DSM 41677, type strain for the species Streptomyces longwoodensis.</title>
        <authorList>
            <person name="Ruckert C."/>
            <person name="Winkler A."/>
            <person name="Kalinowski J."/>
            <person name="Kampfer P."/>
            <person name="Glaeser S."/>
        </authorList>
    </citation>
    <scope>NUCLEOTIDE SEQUENCE [LARGE SCALE GENOMIC DNA]</scope>
    <source>
        <strain evidence="7 8">DSM 41677</strain>
    </source>
</reference>
<dbReference type="Pfam" id="PF13088">
    <property type="entry name" value="BNR_2"/>
    <property type="match status" value="1"/>
</dbReference>
<evidence type="ECO:0000256" key="4">
    <source>
        <dbReference type="SAM" id="MobiDB-lite"/>
    </source>
</evidence>
<dbReference type="GO" id="GO:0016020">
    <property type="term" value="C:membrane"/>
    <property type="evidence" value="ECO:0007669"/>
    <property type="project" value="TreeGrafter"/>
</dbReference>
<dbReference type="PANTHER" id="PTHR10628:SF30">
    <property type="entry name" value="EXO-ALPHA-SIALIDASE"/>
    <property type="match status" value="1"/>
</dbReference>
<evidence type="ECO:0000313" key="8">
    <source>
        <dbReference type="Proteomes" id="UP000053271"/>
    </source>
</evidence>
<proteinExistence type="inferred from homology"/>
<name>A0A101QPM6_9ACTN</name>
<feature type="region of interest" description="Disordered" evidence="4">
    <location>
        <begin position="20"/>
        <end position="72"/>
    </location>
</feature>
<dbReference type="Proteomes" id="UP000053271">
    <property type="component" value="Unassembled WGS sequence"/>
</dbReference>
<evidence type="ECO:0000313" key="7">
    <source>
        <dbReference type="EMBL" id="KUN33738.1"/>
    </source>
</evidence>
<evidence type="ECO:0000256" key="3">
    <source>
        <dbReference type="ARBA" id="ARBA00012733"/>
    </source>
</evidence>
<dbReference type="AlphaFoldDB" id="A0A101QPM6"/>
<dbReference type="InterPro" id="IPR036278">
    <property type="entry name" value="Sialidase_sf"/>
</dbReference>
<organism evidence="7 8">
    <name type="scientific">Streptomyces longwoodensis</name>
    <dbReference type="NCBI Taxonomy" id="68231"/>
    <lineage>
        <taxon>Bacteria</taxon>
        <taxon>Bacillati</taxon>
        <taxon>Actinomycetota</taxon>
        <taxon>Actinomycetes</taxon>
        <taxon>Kitasatosporales</taxon>
        <taxon>Streptomycetaceae</taxon>
        <taxon>Streptomyces</taxon>
    </lineage>
</organism>
<dbReference type="RefSeq" id="WP_079084459.1">
    <property type="nucleotide sequence ID" value="NZ_KQ948564.1"/>
</dbReference>
<dbReference type="InterPro" id="IPR026856">
    <property type="entry name" value="Sialidase_fam"/>
</dbReference>
<evidence type="ECO:0000256" key="2">
    <source>
        <dbReference type="ARBA" id="ARBA00009348"/>
    </source>
</evidence>
<comment type="similarity">
    <text evidence="2">Belongs to the glycosyl hydrolase 33 family.</text>
</comment>
<feature type="compositionally biased region" description="Low complexity" evidence="4">
    <location>
        <begin position="20"/>
        <end position="37"/>
    </location>
</feature>
<evidence type="ECO:0000256" key="1">
    <source>
        <dbReference type="ARBA" id="ARBA00000427"/>
    </source>
</evidence>
<dbReference type="Gene3D" id="2.120.10.10">
    <property type="match status" value="1"/>
</dbReference>
<gene>
    <name evidence="7" type="ORF">AQJ30_33090</name>
</gene>
<feature type="signal peptide" evidence="5">
    <location>
        <begin position="1"/>
        <end position="26"/>
    </location>
</feature>
<keyword evidence="5" id="KW-0732">Signal</keyword>
<accession>A0A101QPM6</accession>
<dbReference type="CDD" id="cd15482">
    <property type="entry name" value="Sialidase_non-viral"/>
    <property type="match status" value="1"/>
</dbReference>
<dbReference type="EMBL" id="LMWS01000045">
    <property type="protein sequence ID" value="KUN33738.1"/>
    <property type="molecule type" value="Genomic_DNA"/>
</dbReference>
<protein>
    <recommendedName>
        <fullName evidence="3">exo-alpha-sialidase</fullName>
        <ecNumber evidence="3">3.2.1.18</ecNumber>
    </recommendedName>
</protein>
<dbReference type="GO" id="GO:0004308">
    <property type="term" value="F:exo-alpha-sialidase activity"/>
    <property type="evidence" value="ECO:0007669"/>
    <property type="project" value="UniProtKB-EC"/>
</dbReference>
<feature type="chain" id="PRO_5007104094" description="exo-alpha-sialidase" evidence="5">
    <location>
        <begin position="27"/>
        <end position="434"/>
    </location>
</feature>
<dbReference type="STRING" id="68231.AQJ30_33090"/>